<dbReference type="CDD" id="cd06587">
    <property type="entry name" value="VOC"/>
    <property type="match status" value="1"/>
</dbReference>
<dbReference type="EMBL" id="FPBO01000012">
    <property type="protein sequence ID" value="SFU85908.1"/>
    <property type="molecule type" value="Genomic_DNA"/>
</dbReference>
<evidence type="ECO:0000313" key="2">
    <source>
        <dbReference type="EMBL" id="SFU85908.1"/>
    </source>
</evidence>
<gene>
    <name evidence="2" type="ORF">SAMN05216552_101218</name>
</gene>
<dbReference type="InterPro" id="IPR029068">
    <property type="entry name" value="Glyas_Bleomycin-R_OHBP_Dase"/>
</dbReference>
<dbReference type="InterPro" id="IPR004360">
    <property type="entry name" value="Glyas_Fos-R_dOase_dom"/>
</dbReference>
<dbReference type="Pfam" id="PF00903">
    <property type="entry name" value="Glyoxalase"/>
    <property type="match status" value="1"/>
</dbReference>
<sequence length="129" mass="14650">MQAQPLIAVRDVEASSRWYQTLLGARSGHGGKDYEQLMFDGRMILQLHRWEAHGHLHMGDPEVRPYGNGVMLWFLTEDFDDAVDRATAMRADVLDGPRENRNASHREIWLRDPDGYVVVIAGPYGDVGM</sequence>
<organism evidence="2 3">
    <name type="scientific">Pseudoduganella namucuonensis</name>
    <dbReference type="NCBI Taxonomy" id="1035707"/>
    <lineage>
        <taxon>Bacteria</taxon>
        <taxon>Pseudomonadati</taxon>
        <taxon>Pseudomonadota</taxon>
        <taxon>Betaproteobacteria</taxon>
        <taxon>Burkholderiales</taxon>
        <taxon>Oxalobacteraceae</taxon>
        <taxon>Telluria group</taxon>
        <taxon>Pseudoduganella</taxon>
    </lineage>
</organism>
<evidence type="ECO:0000313" key="3">
    <source>
        <dbReference type="Proteomes" id="UP000199391"/>
    </source>
</evidence>
<keyword evidence="2" id="KW-0223">Dioxygenase</keyword>
<dbReference type="OrthoDB" id="9793039at2"/>
<dbReference type="SUPFAM" id="SSF54593">
    <property type="entry name" value="Glyoxalase/Bleomycin resistance protein/Dihydroxybiphenyl dioxygenase"/>
    <property type="match status" value="1"/>
</dbReference>
<dbReference type="Proteomes" id="UP000199391">
    <property type="component" value="Unassembled WGS sequence"/>
</dbReference>
<name>A0A1I7JL98_9BURK</name>
<dbReference type="Gene3D" id="3.10.180.10">
    <property type="entry name" value="2,3-Dihydroxybiphenyl 1,2-Dioxygenase, domain 1"/>
    <property type="match status" value="1"/>
</dbReference>
<protein>
    <submittedName>
        <fullName evidence="2">Catechol 2,3-dioxygenase</fullName>
    </submittedName>
</protein>
<accession>A0A1I7JL98</accession>
<dbReference type="AlphaFoldDB" id="A0A1I7JL98"/>
<proteinExistence type="predicted"/>
<dbReference type="PROSITE" id="PS51819">
    <property type="entry name" value="VOC"/>
    <property type="match status" value="1"/>
</dbReference>
<reference evidence="3" key="1">
    <citation type="submission" date="2016-10" db="EMBL/GenBank/DDBJ databases">
        <authorList>
            <person name="Varghese N."/>
            <person name="Submissions S."/>
        </authorList>
    </citation>
    <scope>NUCLEOTIDE SEQUENCE [LARGE SCALE GENOMIC DNA]</scope>
    <source>
        <strain evidence="3">CGMCC 1.11014</strain>
    </source>
</reference>
<feature type="domain" description="VOC" evidence="1">
    <location>
        <begin position="1"/>
        <end position="123"/>
    </location>
</feature>
<keyword evidence="3" id="KW-1185">Reference proteome</keyword>
<dbReference type="RefSeq" id="WP_093556219.1">
    <property type="nucleotide sequence ID" value="NZ_FPBO01000012.1"/>
</dbReference>
<dbReference type="GO" id="GO:0051213">
    <property type="term" value="F:dioxygenase activity"/>
    <property type="evidence" value="ECO:0007669"/>
    <property type="project" value="UniProtKB-KW"/>
</dbReference>
<keyword evidence="2" id="KW-0560">Oxidoreductase</keyword>
<dbReference type="STRING" id="1035707.SAMN05216552_101218"/>
<dbReference type="InterPro" id="IPR037523">
    <property type="entry name" value="VOC_core"/>
</dbReference>
<evidence type="ECO:0000259" key="1">
    <source>
        <dbReference type="PROSITE" id="PS51819"/>
    </source>
</evidence>